<dbReference type="Proteomes" id="UP000244450">
    <property type="component" value="Unassembled WGS sequence"/>
</dbReference>
<comment type="caution">
    <text evidence="2">The sequence shown here is derived from an EMBL/GenBank/DDBJ whole genome shotgun (WGS) entry which is preliminary data.</text>
</comment>
<dbReference type="EMBL" id="QCYK01000001">
    <property type="protein sequence ID" value="PUZ27958.1"/>
    <property type="molecule type" value="Genomic_DNA"/>
</dbReference>
<dbReference type="GO" id="GO:0061504">
    <property type="term" value="P:cyclic threonylcarbamoyladenosine biosynthetic process"/>
    <property type="evidence" value="ECO:0007669"/>
    <property type="project" value="TreeGrafter"/>
</dbReference>
<dbReference type="SUPFAM" id="SSF69572">
    <property type="entry name" value="Activating enzymes of the ubiquitin-like proteins"/>
    <property type="match status" value="1"/>
</dbReference>
<organism evidence="2 3">
    <name type="scientific">Chitinophaga parva</name>
    <dbReference type="NCBI Taxonomy" id="2169414"/>
    <lineage>
        <taxon>Bacteria</taxon>
        <taxon>Pseudomonadati</taxon>
        <taxon>Bacteroidota</taxon>
        <taxon>Chitinophagia</taxon>
        <taxon>Chitinophagales</taxon>
        <taxon>Chitinophagaceae</taxon>
        <taxon>Chitinophaga</taxon>
    </lineage>
</organism>
<sequence length="367" mass="40187">MLQAQLQHTAESNAIFRPSFFRLSDAADAAAVAALAANTPGLQVYDTLDRQLNELVKSQHPAARLTPDEIEAKAKAHLGSTPWDAYGVWVYYPWSQRLVHMLDEAEFIQLRTNRNVYKITPEERDILATKKIGVIGLSVGQSAALTIAMERQCGELRIADFDTLDLSNLNRIRAGVHSLGMLKSTVVAREIAEIDPFIKVVPFHDGITPDNIDAFLTGGGKLDVLVEECDGLDIKILARVRAQHYGIPVVMDTSDRGLMDIERFDLEPERPILHGKIPPLSPEAVKALNPQERFGLAAAFVDVNNTSERFRMSLGEIGKTISTWPQLASAVVLGGAVVAHVARGICLGAALPSGRYYVDLDQIFSAQ</sequence>
<name>A0A2T7BJW4_9BACT</name>
<evidence type="ECO:0000313" key="2">
    <source>
        <dbReference type="EMBL" id="PUZ27958.1"/>
    </source>
</evidence>
<dbReference type="OrthoDB" id="5149792at2"/>
<dbReference type="PANTHER" id="PTHR43267:SF3">
    <property type="entry name" value="THIF PROTEIN"/>
    <property type="match status" value="1"/>
</dbReference>
<dbReference type="InterPro" id="IPR045886">
    <property type="entry name" value="ThiF/MoeB/HesA"/>
</dbReference>
<protein>
    <recommendedName>
        <fullName evidence="1">THIF-type NAD/FAD binding fold domain-containing protein</fullName>
    </recommendedName>
</protein>
<accession>A0A2T7BJW4</accession>
<evidence type="ECO:0000313" key="3">
    <source>
        <dbReference type="Proteomes" id="UP000244450"/>
    </source>
</evidence>
<dbReference type="InterPro" id="IPR035985">
    <property type="entry name" value="Ubiquitin-activating_enz"/>
</dbReference>
<feature type="domain" description="THIF-type NAD/FAD binding fold" evidence="1">
    <location>
        <begin position="114"/>
        <end position="250"/>
    </location>
</feature>
<dbReference type="Gene3D" id="3.40.50.720">
    <property type="entry name" value="NAD(P)-binding Rossmann-like Domain"/>
    <property type="match status" value="1"/>
</dbReference>
<dbReference type="RefSeq" id="WP_108684599.1">
    <property type="nucleotide sequence ID" value="NZ_QCYK01000001.1"/>
</dbReference>
<reference evidence="2 3" key="1">
    <citation type="submission" date="2018-04" db="EMBL/GenBank/DDBJ databases">
        <title>Chitinophaga fuyangensis sp. nov., isolated from soil in a chemical factory.</title>
        <authorList>
            <person name="Chen K."/>
        </authorList>
    </citation>
    <scope>NUCLEOTIDE SEQUENCE [LARGE SCALE GENOMIC DNA]</scope>
    <source>
        <strain evidence="2 3">LY-1</strain>
    </source>
</reference>
<dbReference type="InterPro" id="IPR000594">
    <property type="entry name" value="ThiF_NAD_FAD-bd"/>
</dbReference>
<evidence type="ECO:0000259" key="1">
    <source>
        <dbReference type="Pfam" id="PF00899"/>
    </source>
</evidence>
<dbReference type="GO" id="GO:0008641">
    <property type="term" value="F:ubiquitin-like modifier activating enzyme activity"/>
    <property type="evidence" value="ECO:0007669"/>
    <property type="project" value="InterPro"/>
</dbReference>
<dbReference type="GO" id="GO:0061503">
    <property type="term" value="F:tRNA threonylcarbamoyladenosine dehydratase"/>
    <property type="evidence" value="ECO:0007669"/>
    <property type="project" value="TreeGrafter"/>
</dbReference>
<dbReference type="CDD" id="cd01483">
    <property type="entry name" value="E1_enzyme_family"/>
    <property type="match status" value="1"/>
</dbReference>
<dbReference type="AlphaFoldDB" id="A0A2T7BJW4"/>
<proteinExistence type="predicted"/>
<dbReference type="Pfam" id="PF00899">
    <property type="entry name" value="ThiF"/>
    <property type="match status" value="1"/>
</dbReference>
<keyword evidence="3" id="KW-1185">Reference proteome</keyword>
<gene>
    <name evidence="2" type="ORF">DCC81_00250</name>
</gene>
<dbReference type="PANTHER" id="PTHR43267">
    <property type="entry name" value="TRNA THREONYLCARBAMOYLADENOSINE DEHYDRATASE"/>
    <property type="match status" value="1"/>
</dbReference>